<dbReference type="AlphaFoldDB" id="A0A067GY26"/>
<dbReference type="EMBL" id="KK784874">
    <property type="protein sequence ID" value="KDO84519.1"/>
    <property type="molecule type" value="Genomic_DNA"/>
</dbReference>
<protein>
    <submittedName>
        <fullName evidence="2">Uncharacterized protein</fullName>
    </submittedName>
</protein>
<keyword evidence="1" id="KW-0812">Transmembrane</keyword>
<organism evidence="2 3">
    <name type="scientific">Citrus sinensis</name>
    <name type="common">Sweet orange</name>
    <name type="synonym">Citrus aurantium var. sinensis</name>
    <dbReference type="NCBI Taxonomy" id="2711"/>
    <lineage>
        <taxon>Eukaryota</taxon>
        <taxon>Viridiplantae</taxon>
        <taxon>Streptophyta</taxon>
        <taxon>Embryophyta</taxon>
        <taxon>Tracheophyta</taxon>
        <taxon>Spermatophyta</taxon>
        <taxon>Magnoliopsida</taxon>
        <taxon>eudicotyledons</taxon>
        <taxon>Gunneridae</taxon>
        <taxon>Pentapetalae</taxon>
        <taxon>rosids</taxon>
        <taxon>malvids</taxon>
        <taxon>Sapindales</taxon>
        <taxon>Rutaceae</taxon>
        <taxon>Aurantioideae</taxon>
        <taxon>Citrus</taxon>
    </lineage>
</organism>
<evidence type="ECO:0000313" key="2">
    <source>
        <dbReference type="EMBL" id="KDO84519.1"/>
    </source>
</evidence>
<dbReference type="SMR" id="A0A067GY26"/>
<keyword evidence="3" id="KW-1185">Reference proteome</keyword>
<gene>
    <name evidence="2" type="ORF">CISIN_1g040312mg</name>
</gene>
<accession>A0A067GY26</accession>
<keyword evidence="1" id="KW-0472">Membrane</keyword>
<proteinExistence type="predicted"/>
<reference evidence="2 3" key="1">
    <citation type="submission" date="2014-04" db="EMBL/GenBank/DDBJ databases">
        <authorList>
            <consortium name="International Citrus Genome Consortium"/>
            <person name="Gmitter F."/>
            <person name="Chen C."/>
            <person name="Farmerie W."/>
            <person name="Harkins T."/>
            <person name="Desany B."/>
            <person name="Mohiuddin M."/>
            <person name="Kodira C."/>
            <person name="Borodovsky M."/>
            <person name="Lomsadze A."/>
            <person name="Burns P."/>
            <person name="Jenkins J."/>
            <person name="Prochnik S."/>
            <person name="Shu S."/>
            <person name="Chapman J."/>
            <person name="Pitluck S."/>
            <person name="Schmutz J."/>
            <person name="Rokhsar D."/>
        </authorList>
    </citation>
    <scope>NUCLEOTIDE SEQUENCE</scope>
</reference>
<dbReference type="Proteomes" id="UP000027120">
    <property type="component" value="Unassembled WGS sequence"/>
</dbReference>
<sequence length="69" mass="8238">MYLYLPWRQMDLPTLSYLRSFLILLFVFIISSIILVIVRQVMKLFYATLISRVDNKLRLLSDAISFYDS</sequence>
<feature type="transmembrane region" description="Helical" evidence="1">
    <location>
        <begin position="20"/>
        <end position="38"/>
    </location>
</feature>
<evidence type="ECO:0000313" key="3">
    <source>
        <dbReference type="Proteomes" id="UP000027120"/>
    </source>
</evidence>
<evidence type="ECO:0000256" key="1">
    <source>
        <dbReference type="SAM" id="Phobius"/>
    </source>
</evidence>
<name>A0A067GY26_CITSI</name>
<keyword evidence="1" id="KW-1133">Transmembrane helix</keyword>